<keyword evidence="5" id="KW-0533">Nickel</keyword>
<evidence type="ECO:0000256" key="6">
    <source>
        <dbReference type="ARBA" id="ARBA00022692"/>
    </source>
</evidence>
<gene>
    <name evidence="13" type="primary">pstA</name>
    <name evidence="13" type="ORF">NCTC12413_01531</name>
    <name evidence="12" type="ORF">SAR03_01090</name>
</gene>
<evidence type="ECO:0000256" key="8">
    <source>
        <dbReference type="ARBA" id="ARBA00023112"/>
    </source>
</evidence>
<dbReference type="EMBL" id="BKAV01000001">
    <property type="protein sequence ID" value="GEP99071.1"/>
    <property type="molecule type" value="Genomic_DNA"/>
</dbReference>
<dbReference type="InterPro" id="IPR000515">
    <property type="entry name" value="MetI-like"/>
</dbReference>
<dbReference type="PROSITE" id="PS50928">
    <property type="entry name" value="ABC_TM1"/>
    <property type="match status" value="1"/>
</dbReference>
<keyword evidence="6 10" id="KW-0812">Transmembrane</keyword>
<feature type="transmembrane region" description="Helical" evidence="10">
    <location>
        <begin position="91"/>
        <end position="117"/>
    </location>
</feature>
<sequence length="314" mass="33617">MTQANDQTISQAPSNNNKVLVDQKSVENKLNGRLKTNKFNKWAFFACTMVGLVVLAVLLIDTIIKGAGHLTPSFFTSFSSSTPSMAGIKGALIGTVWLMITIIPITIILGVGTAIYLEEYAKDNAFTQFIKVSISNLAGVPSVVFGLLGLTIFVRGMGIEALALSNSILAAALTMSLLILPVIIVASQEAIRAVPNTVREASYGLGGNKWQTIRRVVLPAAIPGILTGFILALSRALGETAPLILIGIPTVLMALPSSIFDQFQALPMAIYNWAKLPQAEFQNVASAGIIVLLVILLLMNAIAIFLRNKYSKKF</sequence>
<dbReference type="AlphaFoldDB" id="A0A2T7BVY0"/>
<evidence type="ECO:0000313" key="15">
    <source>
        <dbReference type="Proteomes" id="UP000321598"/>
    </source>
</evidence>
<keyword evidence="8" id="KW-0921">Nickel transport</keyword>
<evidence type="ECO:0000256" key="1">
    <source>
        <dbReference type="ARBA" id="ARBA00004651"/>
    </source>
</evidence>
<feature type="transmembrane region" description="Helical" evidence="10">
    <location>
        <begin position="129"/>
        <end position="154"/>
    </location>
</feature>
<evidence type="ECO:0000256" key="9">
    <source>
        <dbReference type="ARBA" id="ARBA00023136"/>
    </source>
</evidence>
<comment type="subcellular location">
    <subcellularLocation>
        <location evidence="1 10">Cell membrane</location>
        <topology evidence="1 10">Multi-pass membrane protein</topology>
    </subcellularLocation>
</comment>
<evidence type="ECO:0000256" key="4">
    <source>
        <dbReference type="ARBA" id="ARBA00022475"/>
    </source>
</evidence>
<evidence type="ECO:0000256" key="3">
    <source>
        <dbReference type="ARBA" id="ARBA00022448"/>
    </source>
</evidence>
<reference evidence="12 15" key="2">
    <citation type="submission" date="2019-07" db="EMBL/GenBank/DDBJ databases">
        <title>Whole genome shotgun sequence of Staphylococcus arlettae NBRC 109765.</title>
        <authorList>
            <person name="Hosoyama A."/>
            <person name="Uohara A."/>
            <person name="Ohji S."/>
            <person name="Ichikawa N."/>
        </authorList>
    </citation>
    <scope>NUCLEOTIDE SEQUENCE [LARGE SCALE GENOMIC DNA]</scope>
    <source>
        <strain evidence="12 15">NBRC 109765</strain>
    </source>
</reference>
<evidence type="ECO:0000259" key="11">
    <source>
        <dbReference type="PROSITE" id="PS50928"/>
    </source>
</evidence>
<keyword evidence="3" id="KW-0813">Transport</keyword>
<feature type="transmembrane region" description="Helical" evidence="10">
    <location>
        <begin position="166"/>
        <end position="186"/>
    </location>
</feature>
<dbReference type="Pfam" id="PF00528">
    <property type="entry name" value="BPD_transp_1"/>
    <property type="match status" value="1"/>
</dbReference>
<evidence type="ECO:0000256" key="5">
    <source>
        <dbReference type="ARBA" id="ARBA00022596"/>
    </source>
</evidence>
<dbReference type="NCBIfam" id="TIGR00974">
    <property type="entry name" value="3a0107s02c"/>
    <property type="match status" value="1"/>
</dbReference>
<protein>
    <recommendedName>
        <fullName evidence="10">Phosphate transport system permease protein PstA</fullName>
    </recommendedName>
</protein>
<keyword evidence="9 10" id="KW-0472">Membrane</keyword>
<accession>A0A2T7BVY0</accession>
<feature type="domain" description="ABC transmembrane type-1" evidence="11">
    <location>
        <begin position="92"/>
        <end position="303"/>
    </location>
</feature>
<dbReference type="InterPro" id="IPR005672">
    <property type="entry name" value="Phosphate_PstA"/>
</dbReference>
<evidence type="ECO:0000256" key="10">
    <source>
        <dbReference type="RuleBase" id="RU363043"/>
    </source>
</evidence>
<dbReference type="PANTHER" id="PTHR43470">
    <property type="entry name" value="PHOSPHATE TRANSPORT SYSTEM PERMEASE PROTEIN PSTA-RELATED"/>
    <property type="match status" value="1"/>
</dbReference>
<dbReference type="GO" id="GO:0015675">
    <property type="term" value="P:nickel cation transport"/>
    <property type="evidence" value="ECO:0007669"/>
    <property type="project" value="UniProtKB-KW"/>
</dbReference>
<name>A0A2T7BVY0_9STAP</name>
<evidence type="ECO:0000256" key="7">
    <source>
        <dbReference type="ARBA" id="ARBA00022989"/>
    </source>
</evidence>
<evidence type="ECO:0000256" key="2">
    <source>
        <dbReference type="ARBA" id="ARBA00007069"/>
    </source>
</evidence>
<dbReference type="GO" id="GO:0005315">
    <property type="term" value="F:phosphate transmembrane transporter activity"/>
    <property type="evidence" value="ECO:0007669"/>
    <property type="project" value="InterPro"/>
</dbReference>
<keyword evidence="8" id="KW-0406">Ion transport</keyword>
<dbReference type="SUPFAM" id="SSF161098">
    <property type="entry name" value="MetI-like"/>
    <property type="match status" value="1"/>
</dbReference>
<feature type="transmembrane region" description="Helical" evidence="10">
    <location>
        <begin position="42"/>
        <end position="64"/>
    </location>
</feature>
<comment type="similarity">
    <text evidence="2 10">Belongs to the binding-protein-dependent transport system permease family. CysTW subfamily.</text>
</comment>
<keyword evidence="15" id="KW-1185">Reference proteome</keyword>
<keyword evidence="7 10" id="KW-1133">Transmembrane helix</keyword>
<reference evidence="13 14" key="1">
    <citation type="submission" date="2018-06" db="EMBL/GenBank/DDBJ databases">
        <authorList>
            <consortium name="Pathogen Informatics"/>
            <person name="Doyle S."/>
        </authorList>
    </citation>
    <scope>NUCLEOTIDE SEQUENCE [LARGE SCALE GENOMIC DNA]</scope>
    <source>
        <strain evidence="13 14">NCTC12413</strain>
    </source>
</reference>
<evidence type="ECO:0000313" key="14">
    <source>
        <dbReference type="Proteomes" id="UP000254956"/>
    </source>
</evidence>
<evidence type="ECO:0000313" key="13">
    <source>
        <dbReference type="EMBL" id="SUJ19889.1"/>
    </source>
</evidence>
<dbReference type="OrthoDB" id="9807065at2"/>
<dbReference type="Proteomes" id="UP000321598">
    <property type="component" value="Unassembled WGS sequence"/>
</dbReference>
<dbReference type="CDD" id="cd06261">
    <property type="entry name" value="TM_PBP2"/>
    <property type="match status" value="1"/>
</dbReference>
<dbReference type="PANTHER" id="PTHR43470:SF5">
    <property type="entry name" value="PHOSPHATE TRANSPORT SYSTEM PERMEASE PROTEIN PSTA"/>
    <property type="match status" value="1"/>
</dbReference>
<dbReference type="InterPro" id="IPR035906">
    <property type="entry name" value="MetI-like_sf"/>
</dbReference>
<dbReference type="RefSeq" id="WP_103387910.1">
    <property type="nucleotide sequence ID" value="NZ_BKAV01000001.1"/>
</dbReference>
<organism evidence="13 14">
    <name type="scientific">Staphylococcus arlettae</name>
    <dbReference type="NCBI Taxonomy" id="29378"/>
    <lineage>
        <taxon>Bacteria</taxon>
        <taxon>Bacillati</taxon>
        <taxon>Bacillota</taxon>
        <taxon>Bacilli</taxon>
        <taxon>Bacillales</taxon>
        <taxon>Staphylococcaceae</taxon>
        <taxon>Staphylococcus</taxon>
    </lineage>
</organism>
<dbReference type="Gene3D" id="1.10.3720.10">
    <property type="entry name" value="MetI-like"/>
    <property type="match status" value="1"/>
</dbReference>
<dbReference type="GO" id="GO:0035435">
    <property type="term" value="P:phosphate ion transmembrane transport"/>
    <property type="evidence" value="ECO:0007669"/>
    <property type="project" value="InterPro"/>
</dbReference>
<proteinExistence type="inferred from homology"/>
<feature type="transmembrane region" description="Helical" evidence="10">
    <location>
        <begin position="284"/>
        <end position="306"/>
    </location>
</feature>
<keyword evidence="4 10" id="KW-1003">Cell membrane</keyword>
<feature type="transmembrane region" description="Helical" evidence="10">
    <location>
        <begin position="216"/>
        <end position="237"/>
    </location>
</feature>
<evidence type="ECO:0000313" key="12">
    <source>
        <dbReference type="EMBL" id="GEP99071.1"/>
    </source>
</evidence>
<dbReference type="GO" id="GO:0005886">
    <property type="term" value="C:plasma membrane"/>
    <property type="evidence" value="ECO:0007669"/>
    <property type="project" value="UniProtKB-SubCell"/>
</dbReference>
<dbReference type="EMBL" id="UGZE01000001">
    <property type="protein sequence ID" value="SUJ19889.1"/>
    <property type="molecule type" value="Genomic_DNA"/>
</dbReference>
<dbReference type="Proteomes" id="UP000254956">
    <property type="component" value="Unassembled WGS sequence"/>
</dbReference>